<organism evidence="2">
    <name type="scientific">Ananas comosus var. bracteatus</name>
    <name type="common">red pineapple</name>
    <dbReference type="NCBI Taxonomy" id="296719"/>
    <lineage>
        <taxon>Eukaryota</taxon>
        <taxon>Viridiplantae</taxon>
        <taxon>Streptophyta</taxon>
        <taxon>Embryophyta</taxon>
        <taxon>Tracheophyta</taxon>
        <taxon>Spermatophyta</taxon>
        <taxon>Magnoliopsida</taxon>
        <taxon>Liliopsida</taxon>
        <taxon>Poales</taxon>
        <taxon>Bromeliaceae</taxon>
        <taxon>Bromelioideae</taxon>
        <taxon>Ananas</taxon>
    </lineage>
</organism>
<feature type="compositionally biased region" description="Low complexity" evidence="1">
    <location>
        <begin position="17"/>
        <end position="27"/>
    </location>
</feature>
<dbReference type="PANTHER" id="PTHR14145:SF1">
    <property type="entry name" value="26S PROTEASOME NON-ATPASE REGULATORY SUBUNIT 6"/>
    <property type="match status" value="1"/>
</dbReference>
<feature type="compositionally biased region" description="Acidic residues" evidence="1">
    <location>
        <begin position="73"/>
        <end position="84"/>
    </location>
</feature>
<name>A0A6V7PA10_ANACO</name>
<dbReference type="AlphaFoldDB" id="A0A6V7PA10"/>
<sequence>MEAAAAAEPVRSSPSTAAAAQRPPQQRRGGGGGEAEEQAVLEQCQRTLEMLKNANLEPDPDAGDEIGSKGSAGEEEEEEEEEEEVRLRTPSSVDYETDEIEFSAYGEHDTAENIAGIWQMVPSPSTGRRSSPRETGTFSLLMREATEELSRFIAAGKLHCKIDKVADILETSRPDARNAFYRATIKQGDFFHLIWC</sequence>
<proteinExistence type="predicted"/>
<feature type="region of interest" description="Disordered" evidence="1">
    <location>
        <begin position="1"/>
        <end position="94"/>
    </location>
</feature>
<dbReference type="InterPro" id="IPR019585">
    <property type="entry name" value="Rpn7/CSN1"/>
</dbReference>
<reference evidence="2" key="1">
    <citation type="submission" date="2020-07" db="EMBL/GenBank/DDBJ databases">
        <authorList>
            <person name="Lin J."/>
        </authorList>
    </citation>
    <scope>NUCLEOTIDE SEQUENCE</scope>
</reference>
<dbReference type="PANTHER" id="PTHR14145">
    <property type="entry name" value="26S PROTESOME SUBUNIT 6"/>
    <property type="match status" value="1"/>
</dbReference>
<evidence type="ECO:0000256" key="1">
    <source>
        <dbReference type="SAM" id="MobiDB-lite"/>
    </source>
</evidence>
<accession>A0A6V7PA10</accession>
<dbReference type="EMBL" id="LR862146">
    <property type="protein sequence ID" value="CAD1827524.1"/>
    <property type="molecule type" value="Genomic_DNA"/>
</dbReference>
<evidence type="ECO:0000313" key="2">
    <source>
        <dbReference type="EMBL" id="CAD1827524.1"/>
    </source>
</evidence>
<protein>
    <submittedName>
        <fullName evidence="2">Uncharacterized protein</fullName>
    </submittedName>
</protein>
<gene>
    <name evidence="2" type="ORF">CB5_LOCUS10735</name>
</gene>
<dbReference type="GO" id="GO:0043161">
    <property type="term" value="P:proteasome-mediated ubiquitin-dependent protein catabolic process"/>
    <property type="evidence" value="ECO:0007669"/>
    <property type="project" value="TreeGrafter"/>
</dbReference>